<organism evidence="1 2">
    <name type="scientific">Roseateles hydrophilus</name>
    <dbReference type="NCBI Taxonomy" id="2975054"/>
    <lineage>
        <taxon>Bacteria</taxon>
        <taxon>Pseudomonadati</taxon>
        <taxon>Pseudomonadota</taxon>
        <taxon>Betaproteobacteria</taxon>
        <taxon>Burkholderiales</taxon>
        <taxon>Sphaerotilaceae</taxon>
        <taxon>Roseateles</taxon>
    </lineage>
</organism>
<comment type="caution">
    <text evidence="1">The sequence shown here is derived from an EMBL/GenBank/DDBJ whole genome shotgun (WGS) entry which is preliminary data.</text>
</comment>
<evidence type="ECO:0000313" key="2">
    <source>
        <dbReference type="Proteomes" id="UP001076464"/>
    </source>
</evidence>
<sequence>MKNAISPKLAAAADLGALIMSGLYTVFYLSYVARHLVEGRANSLAELYDRDAAFNSAALALLVSLVVFVHLARACTRIRTPITPSTEIDPGQAGLAALAVLALSTIYVSSPSTSYEGLHQHIGESSLGKLLYVPYIYYSYLLARGIERKPSLQQATTEFIVLSLGFTLLVPMRSPMLTHALVLLIIYRPPARKFLIATVLIAVAFLAIAIGRGATGAIDQDQLIDAVGMLIFGPSLQIDLYEIAKADGYGTAKDLYEFLATRYEEYFDEGGGFGSFITLEVEQYLPGNGLAPIVIALVPLVLRGIGRLTPVTNALVVVAGIQALTILRNPISSWLNGYIVSLLFYAIFQKKSQPDH</sequence>
<keyword evidence="2" id="KW-1185">Reference proteome</keyword>
<protein>
    <submittedName>
        <fullName evidence="1">Uncharacterized protein</fullName>
    </submittedName>
</protein>
<proteinExistence type="predicted"/>
<gene>
    <name evidence="1" type="ORF">NYO99_17620</name>
</gene>
<dbReference type="EMBL" id="JAPPUY010000004">
    <property type="protein sequence ID" value="MCY4746800.1"/>
    <property type="molecule type" value="Genomic_DNA"/>
</dbReference>
<accession>A0ACC6CEI1</accession>
<name>A0ACC6CEI1_9BURK</name>
<dbReference type="Proteomes" id="UP001076464">
    <property type="component" value="Unassembled WGS sequence"/>
</dbReference>
<reference evidence="1" key="1">
    <citation type="submission" date="2022-08" db="EMBL/GenBank/DDBJ databases">
        <title>Genome sequencing of Pelomonas sp. UHG3.</title>
        <authorList>
            <person name="So Y."/>
        </authorList>
    </citation>
    <scope>NUCLEOTIDE SEQUENCE</scope>
    <source>
        <strain evidence="1">UHG3</strain>
    </source>
</reference>
<evidence type="ECO:0000313" key="1">
    <source>
        <dbReference type="EMBL" id="MCY4746800.1"/>
    </source>
</evidence>